<evidence type="ECO:0000259" key="2">
    <source>
        <dbReference type="Pfam" id="PF12937"/>
    </source>
</evidence>
<dbReference type="EMBL" id="JACAZH010000009">
    <property type="protein sequence ID" value="KAF7358810.1"/>
    <property type="molecule type" value="Genomic_DNA"/>
</dbReference>
<keyword evidence="4" id="KW-1185">Reference proteome</keyword>
<dbReference type="Proteomes" id="UP000623467">
    <property type="component" value="Unassembled WGS sequence"/>
</dbReference>
<evidence type="ECO:0000256" key="1">
    <source>
        <dbReference type="SAM" id="Coils"/>
    </source>
</evidence>
<dbReference type="Gene3D" id="3.80.10.10">
    <property type="entry name" value="Ribonuclease Inhibitor"/>
    <property type="match status" value="1"/>
</dbReference>
<organism evidence="3 4">
    <name type="scientific">Mycena sanguinolenta</name>
    <dbReference type="NCBI Taxonomy" id="230812"/>
    <lineage>
        <taxon>Eukaryota</taxon>
        <taxon>Fungi</taxon>
        <taxon>Dikarya</taxon>
        <taxon>Basidiomycota</taxon>
        <taxon>Agaricomycotina</taxon>
        <taxon>Agaricomycetes</taxon>
        <taxon>Agaricomycetidae</taxon>
        <taxon>Agaricales</taxon>
        <taxon>Marasmiineae</taxon>
        <taxon>Mycenaceae</taxon>
        <taxon>Mycena</taxon>
    </lineage>
</organism>
<evidence type="ECO:0000313" key="3">
    <source>
        <dbReference type="EMBL" id="KAF7358810.1"/>
    </source>
</evidence>
<dbReference type="AlphaFoldDB" id="A0A8H7D285"/>
<reference evidence="3" key="1">
    <citation type="submission" date="2020-05" db="EMBL/GenBank/DDBJ databases">
        <title>Mycena genomes resolve the evolution of fungal bioluminescence.</title>
        <authorList>
            <person name="Tsai I.J."/>
        </authorList>
    </citation>
    <scope>NUCLEOTIDE SEQUENCE</scope>
    <source>
        <strain evidence="3">160909Yilan</strain>
    </source>
</reference>
<keyword evidence="1" id="KW-0175">Coiled coil</keyword>
<sequence length="529" mass="58807">MSTKDGFPEPELKSRIRDLLRSHSPPPHTVSSTISVLADELDRHDHEIARLKGELRQLESRRSALAAYRRDCRGLLAPIRRLPSEILFEIFQLCRPSRSEPDFSRSPDQTYCAMAHLAQDTILQVSQVCILWHTLVMGTPTLWNIISLHAAAVQGTPRQYESTLELLRLALQRSGSSRLSVQFHSFGGHVRRYAPALELIARHSARWRSAKFRCSPHDFEYLSGAKGNLPLLSTLELDTGHATSADLNFLQLVPSLKNFIVHGPVDPSVSGLLAGGLTTYKCVVVQSTSIASAVASISRLPRSCAVCVELNLLHWIPSDSPTLGISRTSANITSLSFEVSGLHRTAYGLQIFDEIFAAITLPSLHTLSFTTKGSPPLWPHRRFMQLSIRSSFSGHLDCLNLVGVHITEPELVECLSTLPALRQLSLMDRYPKPVVNNALLTALTRTSGDSTCLVPHLRILECISDLRFDDSVYLGFLISRCQPGDSNHIPLVSRMRCSMDYHRRPVDSSVAARIQDMCAQRVLVFGWLS</sequence>
<feature type="coiled-coil region" evidence="1">
    <location>
        <begin position="34"/>
        <end position="68"/>
    </location>
</feature>
<dbReference type="InterPro" id="IPR032675">
    <property type="entry name" value="LRR_dom_sf"/>
</dbReference>
<proteinExistence type="predicted"/>
<comment type="caution">
    <text evidence="3">The sequence shown here is derived from an EMBL/GenBank/DDBJ whole genome shotgun (WGS) entry which is preliminary data.</text>
</comment>
<dbReference type="InterPro" id="IPR001810">
    <property type="entry name" value="F-box_dom"/>
</dbReference>
<dbReference type="Gene3D" id="1.20.1280.50">
    <property type="match status" value="1"/>
</dbReference>
<gene>
    <name evidence="3" type="ORF">MSAN_01220300</name>
</gene>
<dbReference type="Pfam" id="PF12937">
    <property type="entry name" value="F-box-like"/>
    <property type="match status" value="1"/>
</dbReference>
<accession>A0A8H7D285</accession>
<protein>
    <submittedName>
        <fullName evidence="3">F-box domain-containing protein</fullName>
    </submittedName>
</protein>
<feature type="domain" description="F-box" evidence="2">
    <location>
        <begin position="79"/>
        <end position="146"/>
    </location>
</feature>
<evidence type="ECO:0000313" key="4">
    <source>
        <dbReference type="Proteomes" id="UP000623467"/>
    </source>
</evidence>
<name>A0A8H7D285_9AGAR</name>
<dbReference type="OrthoDB" id="3365698at2759"/>